<keyword evidence="4" id="KW-1185">Reference proteome</keyword>
<organism evidence="3 4">
    <name type="scientific">Arthrobacter koreensis</name>
    <dbReference type="NCBI Taxonomy" id="199136"/>
    <lineage>
        <taxon>Bacteria</taxon>
        <taxon>Bacillati</taxon>
        <taxon>Actinomycetota</taxon>
        <taxon>Actinomycetes</taxon>
        <taxon>Micrococcales</taxon>
        <taxon>Micrococcaceae</taxon>
        <taxon>Arthrobacter</taxon>
    </lineage>
</organism>
<dbReference type="RefSeq" id="WP_263127908.1">
    <property type="nucleotide sequence ID" value="NZ_CP106856.1"/>
</dbReference>
<dbReference type="EMBL" id="CP106856">
    <property type="protein sequence ID" value="UYB36110.1"/>
    <property type="molecule type" value="Genomic_DNA"/>
</dbReference>
<keyword evidence="2" id="KW-0732">Signal</keyword>
<evidence type="ECO:0000313" key="4">
    <source>
        <dbReference type="Proteomes" id="UP001063368"/>
    </source>
</evidence>
<dbReference type="InterPro" id="IPR012332">
    <property type="entry name" value="Autotransporter_pectin_lyase_C"/>
</dbReference>
<feature type="chain" id="PRO_5047076439" description="Carbohydrate-binding domain-containing protein" evidence="2">
    <location>
        <begin position="30"/>
        <end position="436"/>
    </location>
</feature>
<evidence type="ECO:0008006" key="5">
    <source>
        <dbReference type="Google" id="ProtNLM"/>
    </source>
</evidence>
<protein>
    <recommendedName>
        <fullName evidence="5">Carbohydrate-binding domain-containing protein</fullName>
    </recommendedName>
</protein>
<reference evidence="3" key="1">
    <citation type="submission" date="2022-09" db="EMBL/GenBank/DDBJ databases">
        <authorList>
            <person name="Li D."/>
            <person name="Cheng J."/>
            <person name="Li Y."/>
        </authorList>
    </citation>
    <scope>NUCLEOTIDE SEQUENCE</scope>
    <source>
        <strain evidence="3">DL</strain>
    </source>
</reference>
<dbReference type="Proteomes" id="UP001063368">
    <property type="component" value="Chromosome"/>
</dbReference>
<evidence type="ECO:0000313" key="3">
    <source>
        <dbReference type="EMBL" id="UYB36110.1"/>
    </source>
</evidence>
<name>A0ABY6FSC4_9MICC</name>
<feature type="signal peptide" evidence="2">
    <location>
        <begin position="1"/>
        <end position="29"/>
    </location>
</feature>
<sequence length="436" mass="41750">MNDIPAAFRTRAAVVLAAAGLLAGGGLTACTSSGSEPAQSPTAESPSPSSSPQLADECELPEPSATPSPEDKDFAASDADSSALEVGSGEQKAIGSSTIRKSGDSSNTDSSSFTGLNAAVLVSGGGSLAMNGTTVETAGAGANGVFVTGTGSSASLQDAGVKTEGSFSHALEVTDGGSLTAVSPELSTASDHSSVIATDRGGGDIQVSGGSATAGGELSAVIYSTGTIAVCGLTGSSALAEAAVVEGANSVSATSSELTGGTHGAYLYSSTPGGTGGGTFTMSGGTLTAKGGNAVFVDGVAATLNLSNAAKLDPGAGALISVSNGGSASASLQQTVLEGQLAADDGSTLSVSLTANSRISGALDNVGVELDNTSTVELTADSSATSVQGALVTGNEITNITGNGHTLTYDPGAEGNGYLNGQDYQLAGGGTLRAAP</sequence>
<accession>A0ABY6FSC4</accession>
<evidence type="ECO:0000256" key="1">
    <source>
        <dbReference type="SAM" id="MobiDB-lite"/>
    </source>
</evidence>
<feature type="compositionally biased region" description="Low complexity" evidence="1">
    <location>
        <begin position="35"/>
        <end position="53"/>
    </location>
</feature>
<dbReference type="Gene3D" id="2.160.20.20">
    <property type="match status" value="1"/>
</dbReference>
<feature type="region of interest" description="Disordered" evidence="1">
    <location>
        <begin position="31"/>
        <end position="113"/>
    </location>
</feature>
<proteinExistence type="predicted"/>
<feature type="compositionally biased region" description="Low complexity" evidence="1">
    <location>
        <begin position="104"/>
        <end position="113"/>
    </location>
</feature>
<evidence type="ECO:0000256" key="2">
    <source>
        <dbReference type="SAM" id="SignalP"/>
    </source>
</evidence>
<gene>
    <name evidence="3" type="ORF">N9A08_16120</name>
</gene>